<feature type="active site" description="Nucleophile" evidence="5">
    <location>
        <position position="37"/>
    </location>
</feature>
<evidence type="ECO:0000256" key="1">
    <source>
        <dbReference type="ARBA" id="ARBA00000385"/>
    </source>
</evidence>
<dbReference type="CDD" id="cd02573">
    <property type="entry name" value="PseudoU_synth_EcTruB"/>
    <property type="match status" value="1"/>
</dbReference>
<evidence type="ECO:0000259" key="6">
    <source>
        <dbReference type="Pfam" id="PF01509"/>
    </source>
</evidence>
<dbReference type="InterPro" id="IPR002501">
    <property type="entry name" value="PsdUridine_synth_N"/>
</dbReference>
<proteinExistence type="inferred from homology"/>
<sequence>MLGFLVVDKPKGVTSHDVVKEVRKLVKDKVGHCGTLDPLATGVLILSAGKATRLSEYLLKQDKCYLVKGVFGYDSDTYDTDGSVRKEECKTIFKEELEATLSKFKGKIKQVPPPFSAVRIKGKRAYELARKGEKVELPEREVEIYKIELIDYNFPEFVLNVCCSSGTYIRSLVYDIGKSLGCSAIVSELRRTKIGKITLNETVKLSQLNKENISKYLLSPEKILPFPTLSLTEEPSFKRFKNGAPLKVKEKDGLYSVMFNEKFIGVGRVKNNVLKAEKVIL</sequence>
<name>A0ABY1NAA7_9BACT</name>
<dbReference type="EC" id="5.4.99.25" evidence="5"/>
<reference evidence="8 9" key="1">
    <citation type="submission" date="2017-05" db="EMBL/GenBank/DDBJ databases">
        <authorList>
            <person name="Varghese N."/>
            <person name="Submissions S."/>
        </authorList>
    </citation>
    <scope>NUCLEOTIDE SEQUENCE [LARGE SCALE GENOMIC DNA]</scope>
    <source>
        <strain evidence="8 9">DSM 15522</strain>
    </source>
</reference>
<accession>A0ABY1NAA7</accession>
<comment type="catalytic activity">
    <reaction evidence="1 5">
        <text>uridine(55) in tRNA = pseudouridine(55) in tRNA</text>
        <dbReference type="Rhea" id="RHEA:42532"/>
        <dbReference type="Rhea" id="RHEA-COMP:10101"/>
        <dbReference type="Rhea" id="RHEA-COMP:10102"/>
        <dbReference type="ChEBI" id="CHEBI:65314"/>
        <dbReference type="ChEBI" id="CHEBI:65315"/>
        <dbReference type="EC" id="5.4.99.25"/>
    </reaction>
</comment>
<dbReference type="Pfam" id="PF01509">
    <property type="entry name" value="TruB_N"/>
    <property type="match status" value="1"/>
</dbReference>
<dbReference type="SUPFAM" id="SSF55120">
    <property type="entry name" value="Pseudouridine synthase"/>
    <property type="match status" value="1"/>
</dbReference>
<dbReference type="Gene3D" id="3.30.2350.10">
    <property type="entry name" value="Pseudouridine synthase"/>
    <property type="match status" value="1"/>
</dbReference>
<protein>
    <recommendedName>
        <fullName evidence="5">tRNA pseudouridine synthase B</fullName>
        <ecNumber evidence="5">5.4.99.25</ecNumber>
    </recommendedName>
    <alternativeName>
        <fullName evidence="5">tRNA pseudouridine(55) synthase</fullName>
        <shortName evidence="5">Psi55 synthase</shortName>
    </alternativeName>
    <alternativeName>
        <fullName evidence="5">tRNA pseudouridylate synthase</fullName>
    </alternativeName>
    <alternativeName>
        <fullName evidence="5">tRNA-uridine isomerase</fullName>
    </alternativeName>
</protein>
<evidence type="ECO:0000313" key="8">
    <source>
        <dbReference type="EMBL" id="SMP04609.1"/>
    </source>
</evidence>
<feature type="domain" description="Pseudouridine synthase II N-terminal" evidence="6">
    <location>
        <begin position="25"/>
        <end position="169"/>
    </location>
</feature>
<dbReference type="HAMAP" id="MF_01080">
    <property type="entry name" value="TruB_bact"/>
    <property type="match status" value="1"/>
</dbReference>
<keyword evidence="4 5" id="KW-0413">Isomerase</keyword>
<dbReference type="EMBL" id="FXUB01000001">
    <property type="protein sequence ID" value="SMP04609.1"/>
    <property type="molecule type" value="Genomic_DNA"/>
</dbReference>
<comment type="caution">
    <text evidence="8">The sequence shown here is derived from an EMBL/GenBank/DDBJ whole genome shotgun (WGS) entry which is preliminary data.</text>
</comment>
<organism evidence="8 9">
    <name type="scientific">Desulfurobacterium pacificum</name>
    <dbReference type="NCBI Taxonomy" id="240166"/>
    <lineage>
        <taxon>Bacteria</taxon>
        <taxon>Pseudomonadati</taxon>
        <taxon>Aquificota</taxon>
        <taxon>Aquificia</taxon>
        <taxon>Desulfurobacteriales</taxon>
        <taxon>Desulfurobacteriaceae</taxon>
        <taxon>Desulfurobacterium</taxon>
    </lineage>
</organism>
<evidence type="ECO:0000256" key="4">
    <source>
        <dbReference type="ARBA" id="ARBA00023235"/>
    </source>
</evidence>
<comment type="similarity">
    <text evidence="2 5">Belongs to the pseudouridine synthase TruB family. Type 1 subfamily.</text>
</comment>
<evidence type="ECO:0000313" key="9">
    <source>
        <dbReference type="Proteomes" id="UP001157911"/>
    </source>
</evidence>
<dbReference type="InterPro" id="IPR032819">
    <property type="entry name" value="TruB_C"/>
</dbReference>
<dbReference type="InterPro" id="IPR014780">
    <property type="entry name" value="tRNA_psdUridine_synth_TruB"/>
</dbReference>
<evidence type="ECO:0000256" key="3">
    <source>
        <dbReference type="ARBA" id="ARBA00022694"/>
    </source>
</evidence>
<feature type="domain" description="tRNA pseudouridylate synthase B C-terminal" evidence="7">
    <location>
        <begin position="170"/>
        <end position="210"/>
    </location>
</feature>
<evidence type="ECO:0000256" key="2">
    <source>
        <dbReference type="ARBA" id="ARBA00005642"/>
    </source>
</evidence>
<dbReference type="NCBIfam" id="TIGR00431">
    <property type="entry name" value="TruB"/>
    <property type="match status" value="1"/>
</dbReference>
<evidence type="ECO:0000259" key="7">
    <source>
        <dbReference type="Pfam" id="PF16198"/>
    </source>
</evidence>
<dbReference type="PANTHER" id="PTHR13767">
    <property type="entry name" value="TRNA-PSEUDOURIDINE SYNTHASE"/>
    <property type="match status" value="1"/>
</dbReference>
<gene>
    <name evidence="5" type="primary">truB</name>
    <name evidence="8" type="ORF">SAMN06265339_0241</name>
</gene>
<comment type="function">
    <text evidence="5">Responsible for synthesis of pseudouridine from uracil-55 in the psi GC loop of transfer RNAs.</text>
</comment>
<dbReference type="InterPro" id="IPR020103">
    <property type="entry name" value="PsdUridine_synth_cat_dom_sf"/>
</dbReference>
<evidence type="ECO:0000256" key="5">
    <source>
        <dbReference type="HAMAP-Rule" id="MF_01080"/>
    </source>
</evidence>
<keyword evidence="3 5" id="KW-0819">tRNA processing</keyword>
<keyword evidence="9" id="KW-1185">Reference proteome</keyword>
<dbReference type="PANTHER" id="PTHR13767:SF2">
    <property type="entry name" value="PSEUDOURIDYLATE SYNTHASE TRUB1"/>
    <property type="match status" value="1"/>
</dbReference>
<dbReference type="Pfam" id="PF16198">
    <property type="entry name" value="TruB_C_2"/>
    <property type="match status" value="1"/>
</dbReference>
<dbReference type="Proteomes" id="UP001157911">
    <property type="component" value="Unassembled WGS sequence"/>
</dbReference>